<dbReference type="HOGENOM" id="CLU_3387744_0_0_5"/>
<accession>Q2GJZ3</accession>
<proteinExistence type="predicted"/>
<dbReference type="EnsemblBacteria" id="ABD43855">
    <property type="protein sequence ID" value="ABD43855"/>
    <property type="gene ID" value="APH_0727"/>
</dbReference>
<gene>
    <name evidence="1" type="ordered locus">APH_0727</name>
</gene>
<dbReference type="PaxDb" id="212042-APH_0727"/>
<sequence length="32" mass="3537">MLTVPMPVGMKAIEPATYKNAAWPYAQEVDTL</sequence>
<evidence type="ECO:0000313" key="2">
    <source>
        <dbReference type="Proteomes" id="UP000001943"/>
    </source>
</evidence>
<name>Q2GJZ3_ANAPZ</name>
<evidence type="ECO:0000313" key="1">
    <source>
        <dbReference type="EMBL" id="ABD43855.1"/>
    </source>
</evidence>
<keyword evidence="2" id="KW-1185">Reference proteome</keyword>
<dbReference type="EMBL" id="CP000235">
    <property type="protein sequence ID" value="ABD43855.1"/>
    <property type="molecule type" value="Genomic_DNA"/>
</dbReference>
<protein>
    <submittedName>
        <fullName evidence="1">Uncharacterized protein</fullName>
    </submittedName>
</protein>
<dbReference type="AlphaFoldDB" id="Q2GJZ3"/>
<dbReference type="Proteomes" id="UP000001943">
    <property type="component" value="Chromosome"/>
</dbReference>
<reference evidence="1 2" key="1">
    <citation type="journal article" date="2006" name="PLoS Genet.">
        <title>Comparative genomics of emerging human ehrlichiosis agents.</title>
        <authorList>
            <person name="Dunning Hotopp J.C."/>
            <person name="Lin M."/>
            <person name="Madupu R."/>
            <person name="Crabtree J."/>
            <person name="Angiuoli S.V."/>
            <person name="Eisen J.A."/>
            <person name="Seshadri R."/>
            <person name="Ren Q."/>
            <person name="Wu M."/>
            <person name="Utterback T.R."/>
            <person name="Smith S."/>
            <person name="Lewis M."/>
            <person name="Khouri H."/>
            <person name="Zhang C."/>
            <person name="Niu H."/>
            <person name="Lin Q."/>
            <person name="Ohashi N."/>
            <person name="Zhi N."/>
            <person name="Nelson W."/>
            <person name="Brinkac L.M."/>
            <person name="Dodson R.J."/>
            <person name="Rosovitz M.J."/>
            <person name="Sundaram J."/>
            <person name="Daugherty S.C."/>
            <person name="Davidsen T."/>
            <person name="Durkin A.S."/>
            <person name="Gwinn M."/>
            <person name="Haft D.H."/>
            <person name="Selengut J.D."/>
            <person name="Sullivan S.A."/>
            <person name="Zafar N."/>
            <person name="Zhou L."/>
            <person name="Benahmed F."/>
            <person name="Forberger H."/>
            <person name="Halpin R."/>
            <person name="Mulligan S."/>
            <person name="Robinson J."/>
            <person name="White O."/>
            <person name="Rikihisa Y."/>
            <person name="Tettelin H."/>
        </authorList>
    </citation>
    <scope>NUCLEOTIDE SEQUENCE [LARGE SCALE GENOMIC DNA]</scope>
    <source>
        <strain evidence="1 2">HZ</strain>
    </source>
</reference>
<organism evidence="1 2">
    <name type="scientific">Anaplasma phagocytophilum (strain HZ)</name>
    <dbReference type="NCBI Taxonomy" id="212042"/>
    <lineage>
        <taxon>Bacteria</taxon>
        <taxon>Pseudomonadati</taxon>
        <taxon>Pseudomonadota</taxon>
        <taxon>Alphaproteobacteria</taxon>
        <taxon>Rickettsiales</taxon>
        <taxon>Anaplasmataceae</taxon>
        <taxon>Anaplasma</taxon>
        <taxon>phagocytophilum group</taxon>
    </lineage>
</organism>
<dbReference type="KEGG" id="aph:APH_0727"/>